<reference evidence="10" key="1">
    <citation type="submission" date="2014-05" db="EMBL/GenBank/DDBJ databases">
        <title>The transcriptome of the halophilic microalga Tetraselmis sp. GSL018 isolated from the Great Salt Lake, Utah.</title>
        <authorList>
            <person name="Jinkerson R.E."/>
            <person name="D'Adamo S."/>
            <person name="Posewitz M.C."/>
        </authorList>
    </citation>
    <scope>NUCLEOTIDE SEQUENCE</scope>
    <source>
        <strain evidence="10">GSL018</strain>
    </source>
</reference>
<feature type="transmembrane region" description="Helical" evidence="6">
    <location>
        <begin position="346"/>
        <end position="369"/>
    </location>
</feature>
<protein>
    <submittedName>
        <fullName evidence="10">Lung seven transmembrane receptor family protein</fullName>
    </submittedName>
</protein>
<evidence type="ECO:0000313" key="9">
    <source>
        <dbReference type="EMBL" id="JAC65441.1"/>
    </source>
</evidence>
<keyword evidence="4 6" id="KW-1133">Transmembrane helix</keyword>
<dbReference type="GO" id="GO:0005794">
    <property type="term" value="C:Golgi apparatus"/>
    <property type="evidence" value="ECO:0007669"/>
    <property type="project" value="TreeGrafter"/>
</dbReference>
<feature type="transmembrane region" description="Helical" evidence="6">
    <location>
        <begin position="305"/>
        <end position="325"/>
    </location>
</feature>
<dbReference type="EMBL" id="GBEZ01021300">
    <property type="protein sequence ID" value="JAC65441.1"/>
    <property type="molecule type" value="Transcribed_RNA"/>
</dbReference>
<feature type="domain" description="GOST seven transmembrane" evidence="7">
    <location>
        <begin position="166"/>
        <end position="406"/>
    </location>
</feature>
<accession>A0A061RWE0</accession>
<evidence type="ECO:0000259" key="7">
    <source>
        <dbReference type="Pfam" id="PF06814"/>
    </source>
</evidence>
<evidence type="ECO:0000256" key="4">
    <source>
        <dbReference type="ARBA" id="ARBA00022989"/>
    </source>
</evidence>
<keyword evidence="3" id="KW-0732">Signal</keyword>
<keyword evidence="2 6" id="KW-0812">Transmembrane</keyword>
<dbReference type="AlphaFoldDB" id="A0A061RWE0"/>
<comment type="subcellular location">
    <subcellularLocation>
        <location evidence="1">Membrane</location>
        <topology evidence="1">Multi-pass membrane protein</topology>
    </subcellularLocation>
</comment>
<evidence type="ECO:0000256" key="5">
    <source>
        <dbReference type="ARBA" id="ARBA00023136"/>
    </source>
</evidence>
<dbReference type="Pfam" id="PF21904">
    <property type="entry name" value="CAND6-7_N"/>
    <property type="match status" value="1"/>
</dbReference>
<dbReference type="EMBL" id="GBEZ01008360">
    <property type="protein sequence ID" value="JAC77177.1"/>
    <property type="molecule type" value="Transcribed_RNA"/>
</dbReference>
<dbReference type="InterPro" id="IPR054103">
    <property type="entry name" value="CAND6-7_N"/>
</dbReference>
<proteinExistence type="predicted"/>
<feature type="transmembrane region" description="Helical" evidence="6">
    <location>
        <begin position="200"/>
        <end position="221"/>
    </location>
</feature>
<gene>
    <name evidence="9" type="ORF">TSPGSL018_16043</name>
    <name evidence="10" type="ORF">TSPGSL018_18343</name>
</gene>
<name>A0A061RWE0_9CHLO</name>
<feature type="transmembrane region" description="Helical" evidence="6">
    <location>
        <begin position="233"/>
        <end position="259"/>
    </location>
</feature>
<feature type="transmembrane region" description="Helical" evidence="6">
    <location>
        <begin position="167"/>
        <end position="188"/>
    </location>
</feature>
<dbReference type="PANTHER" id="PTHR21229">
    <property type="entry name" value="LUNG SEVEN TRANSMEMBRANE RECEPTOR"/>
    <property type="match status" value="1"/>
</dbReference>
<keyword evidence="5 6" id="KW-0472">Membrane</keyword>
<organism evidence="10">
    <name type="scientific">Tetraselmis sp. GSL018</name>
    <dbReference type="NCBI Taxonomy" id="582737"/>
    <lineage>
        <taxon>Eukaryota</taxon>
        <taxon>Viridiplantae</taxon>
        <taxon>Chlorophyta</taxon>
        <taxon>core chlorophytes</taxon>
        <taxon>Chlorodendrophyceae</taxon>
        <taxon>Chlorodendrales</taxon>
        <taxon>Chlorodendraceae</taxon>
        <taxon>Tetraselmis</taxon>
    </lineage>
</organism>
<sequence length="422" mass="47086">VLLACIDPSAARITEASVSRDDRNTILIARPFGFAAGGRIDIELSNQTLYRTPGSPKPDASKLGIFITKSEPDSQVEPDLGSDGTCILESKQVSTLFTFQEISTLKDGDVVKYSNRISDEYAGVYSLFFANCLEETVVSFNIRVSLYNIDSDGDPNFLSVGESELPVIYMTMFVLFTVAGACWTALVVKNRANAHRIHVLMILLVVLKAMTLLSQAGMYHLIKTTGHPDGWNIAFYVFTFFRGIFFFTTVVLVGTGWSYMKPFLAEREKKILMAVIPLQVVANIAIVVLDENTPATRNWFTWQDMFHLLDIICCCAILFPIVWSIKHLREASQADGKAAANLEKLTLFRHFYVVVVSYIYFTRIVVFLLKSTMPYEYEWMSCAAGEVATLAFYVVTGMKFKPYGSNPYFALDSSEAGDSNAP</sequence>
<dbReference type="PANTHER" id="PTHR21229:SF2">
    <property type="entry name" value="RE59932P"/>
    <property type="match status" value="1"/>
</dbReference>
<evidence type="ECO:0000256" key="6">
    <source>
        <dbReference type="SAM" id="Phobius"/>
    </source>
</evidence>
<evidence type="ECO:0000256" key="3">
    <source>
        <dbReference type="ARBA" id="ARBA00022729"/>
    </source>
</evidence>
<dbReference type="GO" id="GO:0016020">
    <property type="term" value="C:membrane"/>
    <property type="evidence" value="ECO:0007669"/>
    <property type="project" value="UniProtKB-SubCell"/>
</dbReference>
<evidence type="ECO:0000256" key="1">
    <source>
        <dbReference type="ARBA" id="ARBA00004141"/>
    </source>
</evidence>
<keyword evidence="10" id="KW-0675">Receptor</keyword>
<dbReference type="InterPro" id="IPR053937">
    <property type="entry name" value="GOST_TM"/>
</dbReference>
<feature type="transmembrane region" description="Helical" evidence="6">
    <location>
        <begin position="375"/>
        <end position="395"/>
    </location>
</feature>
<dbReference type="Pfam" id="PF06814">
    <property type="entry name" value="GOST_TM"/>
    <property type="match status" value="1"/>
</dbReference>
<feature type="transmembrane region" description="Helical" evidence="6">
    <location>
        <begin position="271"/>
        <end position="289"/>
    </location>
</feature>
<dbReference type="InterPro" id="IPR009637">
    <property type="entry name" value="GPR107/GPR108-like"/>
</dbReference>
<evidence type="ECO:0000313" key="10">
    <source>
        <dbReference type="EMBL" id="JAC77177.1"/>
    </source>
</evidence>
<feature type="domain" description="CAND6/7 N-terminal" evidence="8">
    <location>
        <begin position="18"/>
        <end position="148"/>
    </location>
</feature>
<evidence type="ECO:0000259" key="8">
    <source>
        <dbReference type="Pfam" id="PF21904"/>
    </source>
</evidence>
<evidence type="ECO:0000256" key="2">
    <source>
        <dbReference type="ARBA" id="ARBA00022692"/>
    </source>
</evidence>
<feature type="non-terminal residue" evidence="10">
    <location>
        <position position="1"/>
    </location>
</feature>